<dbReference type="SUPFAM" id="SSF48452">
    <property type="entry name" value="TPR-like"/>
    <property type="match status" value="3"/>
</dbReference>
<dbReference type="Pfam" id="PF13374">
    <property type="entry name" value="TPR_10"/>
    <property type="match status" value="1"/>
</dbReference>
<accession>A0A814IQC7</accession>
<feature type="repeat" description="TPR" evidence="3">
    <location>
        <begin position="861"/>
        <end position="894"/>
    </location>
</feature>
<dbReference type="InterPro" id="IPR011990">
    <property type="entry name" value="TPR-like_helical_dom_sf"/>
</dbReference>
<dbReference type="AlphaFoldDB" id="A0A814IQC7"/>
<evidence type="ECO:0000256" key="2">
    <source>
        <dbReference type="ARBA" id="ARBA00022803"/>
    </source>
</evidence>
<dbReference type="EMBL" id="CAJNOM010000099">
    <property type="protein sequence ID" value="CAF1045007.1"/>
    <property type="molecule type" value="Genomic_DNA"/>
</dbReference>
<dbReference type="Pfam" id="PF13424">
    <property type="entry name" value="TPR_12"/>
    <property type="match status" value="4"/>
</dbReference>
<keyword evidence="2 3" id="KW-0802">TPR repeat</keyword>
<evidence type="ECO:0000256" key="1">
    <source>
        <dbReference type="ARBA" id="ARBA00022737"/>
    </source>
</evidence>
<dbReference type="EMBL" id="CAJNOI010000082">
    <property type="protein sequence ID" value="CAF1024754.1"/>
    <property type="molecule type" value="Genomic_DNA"/>
</dbReference>
<dbReference type="SMART" id="SM00028">
    <property type="entry name" value="TPR"/>
    <property type="match status" value="14"/>
</dbReference>
<dbReference type="PANTHER" id="PTHR45641">
    <property type="entry name" value="TETRATRICOPEPTIDE REPEAT PROTEIN (AFU_ORTHOLOGUE AFUA_6G03870)"/>
    <property type="match status" value="1"/>
</dbReference>
<evidence type="ECO:0000313" key="7">
    <source>
        <dbReference type="Proteomes" id="UP000663877"/>
    </source>
</evidence>
<sequence length="1098" mass="129575">MKNKMNGDEQQTDIENEETIIIICFDPNNEFNDHIEDLKQQINDSVIFYSELELCINFIKSIVDKTIFLIISPSSISQMNKFTQIRNIFLFNVSNNSNECLSFKDSNIVGIYDKFDLLLTAITKQINLIETKMSRCCFFDEIQYENKDLSKQSNSFLWHQLFPDVLLHLSSDQQFENVDQSILEQFPWINDYKPNEAVGLFMKYPSLREFINKALKNEDIKQLYMLRYFLSDLIQNLQFGKENRIVYRRMIICRSEFNQIQEHNGKLIMMKEFLIANTDRSSCHAPSTKQISVLFEIELNKNSIFADLELSDQETIVFILNSTFRIDNIQQNDQLWIIKLISVNDGQIIKQKYIDDTRRQFPDLSISIIFGKLICDMSQWNQSQAYFEYLLNNHSHTEDLAWIEHGLGQTYHWKGEWNESRIYYDRSYERMMKNEPVRIRDSAVILSDIGKILYFQGQLEESFNFHQKALAIHMKYYSPYHPHIAISLYNIGLIFRIRQKEDEALVFFQQALLIQEKYYDAFHVDIGTSLTQLALCLTKEKRYDEALNCHQRALAIYEKYYPLGHVSVALTLNYMGYMFYRQDKYNESFTPIQQAMILQKRFYPNGHIDIAMSLLDMGNLEYDKKNYDKSLKMYDQGLLMFRKFNLSNHISTVALLENIGETQIDEKNDCDKALDYYQQALNILEKYYPSYLAHIADILNDMAYAFFKQRKLDKALDFYHRSINLLKEYYSSNHVETISFLRNYDNILENDEFIKHHEQVLISRKENGTTRGNTCIGSNYNGISHVHRRQNQFDEAFDFAQQSIRFTEKSNPTNYRRITDNLSNISEALMHQKKFDEAFDFEQKALNILKTHCPTKIIKIIESLNQMGNLRRKQGKNNEAYDLFQEALTIYEKNSSSLEADIPYTLTSLGIIKYNQGDYDGSLNYFNRAVNIRKKFYLTNCSQIILSLNWIAFIHYQTQSYDQAIEFYEQCLQIAKANAVPGQLTTDEFLGKLSGIKRAQLQYESSLAYELNCLLMREKFLPPNHQDIGKSLSNIGLCYEHLNQRKLALDYYKRALFVYEQCPLATHDRWTIESKIQELSIEINQFNIKIFRICSKQR</sequence>
<dbReference type="Pfam" id="PF13181">
    <property type="entry name" value="TPR_8"/>
    <property type="match status" value="1"/>
</dbReference>
<gene>
    <name evidence="4" type="ORF">BJG266_LOCUS17196</name>
    <name evidence="5" type="ORF">QVE165_LOCUS17288</name>
</gene>
<dbReference type="PANTHER" id="PTHR45641:SF19">
    <property type="entry name" value="NEPHROCYSTIN-3"/>
    <property type="match status" value="1"/>
</dbReference>
<reference evidence="4" key="1">
    <citation type="submission" date="2021-02" db="EMBL/GenBank/DDBJ databases">
        <authorList>
            <person name="Nowell W R."/>
        </authorList>
    </citation>
    <scope>NUCLEOTIDE SEQUENCE</scope>
</reference>
<dbReference type="Proteomes" id="UP000663832">
    <property type="component" value="Unassembled WGS sequence"/>
</dbReference>
<evidence type="ECO:0000313" key="4">
    <source>
        <dbReference type="EMBL" id="CAF1024754.1"/>
    </source>
</evidence>
<name>A0A814IQC7_9BILA</name>
<evidence type="ECO:0000313" key="6">
    <source>
        <dbReference type="Proteomes" id="UP000663832"/>
    </source>
</evidence>
<feature type="repeat" description="TPR" evidence="3">
    <location>
        <begin position="903"/>
        <end position="936"/>
    </location>
</feature>
<proteinExistence type="predicted"/>
<dbReference type="Proteomes" id="UP000663877">
    <property type="component" value="Unassembled WGS sequence"/>
</dbReference>
<keyword evidence="6" id="KW-1185">Reference proteome</keyword>
<evidence type="ECO:0000313" key="5">
    <source>
        <dbReference type="EMBL" id="CAF1045007.1"/>
    </source>
</evidence>
<feature type="repeat" description="TPR" evidence="3">
    <location>
        <begin position="485"/>
        <end position="518"/>
    </location>
</feature>
<dbReference type="OrthoDB" id="1658288at2759"/>
<protein>
    <submittedName>
        <fullName evidence="4">Uncharacterized protein</fullName>
    </submittedName>
</protein>
<evidence type="ECO:0000256" key="3">
    <source>
        <dbReference type="PROSITE-ProRule" id="PRU00339"/>
    </source>
</evidence>
<organism evidence="4 7">
    <name type="scientific">Adineta steineri</name>
    <dbReference type="NCBI Taxonomy" id="433720"/>
    <lineage>
        <taxon>Eukaryota</taxon>
        <taxon>Metazoa</taxon>
        <taxon>Spiralia</taxon>
        <taxon>Gnathifera</taxon>
        <taxon>Rotifera</taxon>
        <taxon>Eurotatoria</taxon>
        <taxon>Bdelloidea</taxon>
        <taxon>Adinetida</taxon>
        <taxon>Adinetidae</taxon>
        <taxon>Adineta</taxon>
    </lineage>
</organism>
<comment type="caution">
    <text evidence="4">The sequence shown here is derived from an EMBL/GenBank/DDBJ whole genome shotgun (WGS) entry which is preliminary data.</text>
</comment>
<dbReference type="InterPro" id="IPR019734">
    <property type="entry name" value="TPR_rpt"/>
</dbReference>
<keyword evidence="1" id="KW-0677">Repeat</keyword>
<dbReference type="PROSITE" id="PS50005">
    <property type="entry name" value="TPR"/>
    <property type="match status" value="4"/>
</dbReference>
<feature type="repeat" description="TPR" evidence="3">
    <location>
        <begin position="696"/>
        <end position="729"/>
    </location>
</feature>
<dbReference type="Gene3D" id="1.25.40.10">
    <property type="entry name" value="Tetratricopeptide repeat domain"/>
    <property type="match status" value="5"/>
</dbReference>